<evidence type="ECO:0000313" key="10">
    <source>
        <dbReference type="Proteomes" id="UP001295740"/>
    </source>
</evidence>
<feature type="transmembrane region" description="Helical" evidence="8">
    <location>
        <begin position="1163"/>
        <end position="1182"/>
    </location>
</feature>
<evidence type="ECO:0000256" key="7">
    <source>
        <dbReference type="SAM" id="MobiDB-lite"/>
    </source>
</evidence>
<feature type="compositionally biased region" description="Polar residues" evidence="7">
    <location>
        <begin position="533"/>
        <end position="544"/>
    </location>
</feature>
<feature type="compositionally biased region" description="Polar residues" evidence="7">
    <location>
        <begin position="120"/>
        <end position="129"/>
    </location>
</feature>
<feature type="compositionally biased region" description="Basic and acidic residues" evidence="7">
    <location>
        <begin position="682"/>
        <end position="700"/>
    </location>
</feature>
<evidence type="ECO:0000256" key="3">
    <source>
        <dbReference type="ARBA" id="ARBA00022475"/>
    </source>
</evidence>
<feature type="transmembrane region" description="Helical" evidence="8">
    <location>
        <begin position="1592"/>
        <end position="1613"/>
    </location>
</feature>
<feature type="transmembrane region" description="Helical" evidence="8">
    <location>
        <begin position="1189"/>
        <end position="1210"/>
    </location>
</feature>
<evidence type="ECO:0000256" key="6">
    <source>
        <dbReference type="ARBA" id="ARBA00023136"/>
    </source>
</evidence>
<feature type="region of interest" description="Disordered" evidence="7">
    <location>
        <begin position="76"/>
        <end position="186"/>
    </location>
</feature>
<feature type="transmembrane region" description="Helical" evidence="8">
    <location>
        <begin position="1274"/>
        <end position="1300"/>
    </location>
</feature>
<feature type="compositionally biased region" description="Polar residues" evidence="7">
    <location>
        <begin position="514"/>
        <end position="523"/>
    </location>
</feature>
<gene>
    <name evidence="9" type="ORF">KHLLAP_LOCUS2852</name>
</gene>
<dbReference type="Gene3D" id="1.20.1250.20">
    <property type="entry name" value="MFS general substrate transporter like domains"/>
    <property type="match status" value="1"/>
</dbReference>
<feature type="region of interest" description="Disordered" evidence="7">
    <location>
        <begin position="796"/>
        <end position="833"/>
    </location>
</feature>
<evidence type="ECO:0000256" key="5">
    <source>
        <dbReference type="ARBA" id="ARBA00022989"/>
    </source>
</evidence>
<feature type="region of interest" description="Disordered" evidence="7">
    <location>
        <begin position="510"/>
        <end position="544"/>
    </location>
</feature>
<feature type="compositionally biased region" description="Basic and acidic residues" evidence="7">
    <location>
        <begin position="725"/>
        <end position="740"/>
    </location>
</feature>
<dbReference type="GO" id="GO:0022857">
    <property type="term" value="F:transmembrane transporter activity"/>
    <property type="evidence" value="ECO:0007669"/>
    <property type="project" value="TreeGrafter"/>
</dbReference>
<keyword evidence="5 8" id="KW-1133">Transmembrane helix</keyword>
<feature type="region of interest" description="Disordered" evidence="7">
    <location>
        <begin position="629"/>
        <end position="700"/>
    </location>
</feature>
<evidence type="ECO:0000256" key="2">
    <source>
        <dbReference type="ARBA" id="ARBA00022448"/>
    </source>
</evidence>
<keyword evidence="10" id="KW-1185">Reference proteome</keyword>
<dbReference type="Proteomes" id="UP001295740">
    <property type="component" value="Unassembled WGS sequence"/>
</dbReference>
<proteinExistence type="predicted"/>
<evidence type="ECO:0000256" key="8">
    <source>
        <dbReference type="SAM" id="Phobius"/>
    </source>
</evidence>
<feature type="transmembrane region" description="Helical" evidence="8">
    <location>
        <begin position="1498"/>
        <end position="1519"/>
    </location>
</feature>
<feature type="region of interest" description="Disordered" evidence="7">
    <location>
        <begin position="922"/>
        <end position="952"/>
    </location>
</feature>
<evidence type="ECO:0000256" key="4">
    <source>
        <dbReference type="ARBA" id="ARBA00022692"/>
    </source>
</evidence>
<evidence type="ECO:0000313" key="9">
    <source>
        <dbReference type="EMBL" id="CAJ2502384.1"/>
    </source>
</evidence>
<feature type="compositionally biased region" description="Polar residues" evidence="7">
    <location>
        <begin position="592"/>
        <end position="612"/>
    </location>
</feature>
<organism evidence="9 10">
    <name type="scientific">Anthostomella pinea</name>
    <dbReference type="NCBI Taxonomy" id="933095"/>
    <lineage>
        <taxon>Eukaryota</taxon>
        <taxon>Fungi</taxon>
        <taxon>Dikarya</taxon>
        <taxon>Ascomycota</taxon>
        <taxon>Pezizomycotina</taxon>
        <taxon>Sordariomycetes</taxon>
        <taxon>Xylariomycetidae</taxon>
        <taxon>Xylariales</taxon>
        <taxon>Xylariaceae</taxon>
        <taxon>Anthostomella</taxon>
    </lineage>
</organism>
<dbReference type="PANTHER" id="PTHR23502">
    <property type="entry name" value="MAJOR FACILITATOR SUPERFAMILY"/>
    <property type="match status" value="1"/>
</dbReference>
<dbReference type="SUPFAM" id="SSF103473">
    <property type="entry name" value="MFS general substrate transporter"/>
    <property type="match status" value="1"/>
</dbReference>
<protein>
    <submittedName>
        <fullName evidence="9">Uu.00g097780.m01.CDS01</fullName>
    </submittedName>
</protein>
<dbReference type="EMBL" id="CAUWAG010000004">
    <property type="protein sequence ID" value="CAJ2502384.1"/>
    <property type="molecule type" value="Genomic_DNA"/>
</dbReference>
<sequence>MFHGSVLLEENIDISTTESIEALVSRRASIVSQSPSDSIGAVRITPCGEGGLHSPKEVSEETVKAPSLFCLVDKFEPSGTGERTIPKPNEVMEPQPKPSVHPSASNPSLRAIGNRPAYVRSTSSRTGASRHSLLRSDVSRQQQAEKDSPIPPVLSQETPLSVGKDATTGPNPTTVLVPSRESSRRDLDLQRLDLQPIESSSAPAELFTDPSMHPIGTPAMTDLPGVFPVEDVSESGLPAERGGPREETVDISKHLHGDHDATSKVQPATEYFSETVDISKHLHGDHDATSKVQPANEPIFTNRDHEGYRGISKVRSAAEYILLAGKEVLHQSAASAQNIAKEIYSVEEHFRHSRHDTPKVGAFVEAPPTEKAVLGGNEIIHQNSSSAQAPPKEIYLVDEHFRHSNIDTPKVSPFVGHPAIEAIVHQGKEIIHQSEPSAHAAPKEAYPIEEHLRHRHIDTPKVKPFVERPTVKKEIIHQSEPSAHAAPKEAYPIEEHLRHRHIDTPKVRPFLDRSSVTASQENSIPRVAVQRPMETSQDIAESSTGTSYWDFLPAFRKKDNRAEKFGESNTQSLSGGAVDPVENGGPLPGSKGASSNVSRSGTQQSLSESQRSGPPKNAEVIFSSVAKMAESEAKGDNPPHEIEGSRQRLSDVNSLEARTVPDDKAENGMRSSKSILPISHPRLSEDEVDQPRRISSPERLDPRRTATWLRQLLGQPEPGGSKLTKLPEKRHPRHQAHEDYSNDEVTAMASRVTTFSGRDAADAGAMSTAMHNLENLLSEALQIANEVSEQDDIECGHIDDGDLRLQGISEGVPESSYPASTHESVRSSSSDDYDSPVLATIPQHTFVGSVEGLTHGCEALPLRAVKRRGLAQPDMHNGNVRGPALPRRNSSVRGSRESGTNCNPGREIRHHVADDDYVLPMPPPDRQLRRQSIFPPPHAYDEDDLSGTIKPRTEVPNSREVREYIRVFHQPPIAPRQSSRNLREVAAVQAESLESSQTSRSAENRRRDVSVCSLDGSTTIDDVIDFTIQYSTGGRQSNGISGLRASSRGHKDSTSAENPGPSHQRHAAGAATGKRGHVVRNISLRKKSHVSLRDDQGFNLTKSVKRQPTIARDWSPVRKRLVAAVACISTALIGILIGIYAGLVPSVQYYIADFNHYAILGNVGMYLGMALSTFFCWPLPLLHGRKPYIVCSLCVAMPLLFPQAIAVSALRSPYTSAWRWALLLPRAVMGFTLGFASMNFHSILTDLFGASLMSGNPHQETVDHCDVRRHGGGLGVWLGIWTWCFIGSLGVGFLVGAVIIDRLPPSWGFYVSIMLLALVLLLNVLCPEVRRSAWRRSVAEVKHGSTISRRVARGEIKMHRVQTGPKWWGQEMFHGAALSLEMLRQPGFTVIAVYSAWIYAQVVLIIVLLGSLTSRHYRLHSTYVGAAVSSVAIGALVAVPFQKANLFSRARKMGPRTNSMTFVKKVTWTSHLVRRAIFTIVLPVCGILYTVVSAGPPVHLFFPCFFAALIGFLSCLAIAECNGLLMEAWDCSDLQPGMTGHPPSSDTNKRTNYSSFPRVTAGLNTIHSIGFIFAAGATGIGGIATRSLSQRAATGVVASILFLFSLLLLGVLIRFRNVQIVADCKCEEMDKWKAERRDSHRRRASAIAVAKASGLKDHAHIPEDEVG</sequence>
<feature type="compositionally biased region" description="Polar residues" evidence="7">
    <location>
        <begin position="888"/>
        <end position="903"/>
    </location>
</feature>
<dbReference type="GO" id="GO:0005886">
    <property type="term" value="C:plasma membrane"/>
    <property type="evidence" value="ECO:0007669"/>
    <property type="project" value="UniProtKB-SubCell"/>
</dbReference>
<reference evidence="9" key="1">
    <citation type="submission" date="2023-10" db="EMBL/GenBank/DDBJ databases">
        <authorList>
            <person name="Hackl T."/>
        </authorList>
    </citation>
    <scope>NUCLEOTIDE SEQUENCE</scope>
</reference>
<keyword evidence="6 8" id="KW-0472">Membrane</keyword>
<dbReference type="PANTHER" id="PTHR23502:SF186">
    <property type="entry name" value="MAJOR FACILITATOR SUPERFAMILY (MFS) PROFILE DOMAIN-CONTAINING PROTEIN"/>
    <property type="match status" value="1"/>
</dbReference>
<feature type="transmembrane region" description="Helical" evidence="8">
    <location>
        <begin position="1388"/>
        <end position="1410"/>
    </location>
</feature>
<feature type="region of interest" description="Disordered" evidence="7">
    <location>
        <begin position="1035"/>
        <end position="1075"/>
    </location>
</feature>
<feature type="compositionally biased region" description="Basic and acidic residues" evidence="7">
    <location>
        <begin position="629"/>
        <end position="649"/>
    </location>
</feature>
<dbReference type="InterPro" id="IPR036259">
    <property type="entry name" value="MFS_trans_sf"/>
</dbReference>
<dbReference type="CDD" id="cd06174">
    <property type="entry name" value="MFS"/>
    <property type="match status" value="1"/>
</dbReference>
<feature type="transmembrane region" description="Helical" evidence="8">
    <location>
        <begin position="1559"/>
        <end position="1580"/>
    </location>
</feature>
<feature type="transmembrane region" description="Helical" evidence="8">
    <location>
        <begin position="1121"/>
        <end position="1143"/>
    </location>
</feature>
<feature type="region of interest" description="Disordered" evidence="7">
    <location>
        <begin position="714"/>
        <end position="740"/>
    </location>
</feature>
<feature type="region of interest" description="Disordered" evidence="7">
    <location>
        <begin position="872"/>
        <end position="907"/>
    </location>
</feature>
<keyword evidence="3" id="KW-1003">Cell membrane</keyword>
<comment type="caution">
    <text evidence="9">The sequence shown here is derived from an EMBL/GenBank/DDBJ whole genome shotgun (WGS) entry which is preliminary data.</text>
</comment>
<name>A0AAI8VCH3_9PEZI</name>
<keyword evidence="4 8" id="KW-0812">Transmembrane</keyword>
<feature type="transmembrane region" description="Helical" evidence="8">
    <location>
        <begin position="1306"/>
        <end position="1326"/>
    </location>
</feature>
<feature type="region of interest" description="Disordered" evidence="7">
    <location>
        <begin position="566"/>
        <end position="617"/>
    </location>
</feature>
<comment type="subcellular location">
    <subcellularLocation>
        <location evidence="1">Cell membrane</location>
        <topology evidence="1">Multi-pass membrane protein</topology>
    </subcellularLocation>
</comment>
<evidence type="ECO:0000256" key="1">
    <source>
        <dbReference type="ARBA" id="ARBA00004651"/>
    </source>
</evidence>
<keyword evidence="2" id="KW-0813">Transport</keyword>
<accession>A0AAI8VCH3</accession>
<feature type="transmembrane region" description="Helical" evidence="8">
    <location>
        <begin position="1422"/>
        <end position="1441"/>
    </location>
</feature>
<feature type="transmembrane region" description="Helical" evidence="8">
    <location>
        <begin position="1472"/>
        <end position="1492"/>
    </location>
</feature>